<dbReference type="InterPro" id="IPR001342">
    <property type="entry name" value="HDH_cat"/>
</dbReference>
<evidence type="ECO:0000256" key="13">
    <source>
        <dbReference type="RuleBase" id="RU000579"/>
    </source>
</evidence>
<comment type="pathway">
    <text evidence="2 13">Amino-acid biosynthesis; L-methionine biosynthesis via de novo pathway; L-homoserine from L-aspartate: step 3/3.</text>
</comment>
<reference evidence="16 17" key="1">
    <citation type="submission" date="2018-06" db="EMBL/GenBank/DDBJ databases">
        <authorList>
            <consortium name="Pathogen Informatics"/>
            <person name="Doyle S."/>
        </authorList>
    </citation>
    <scope>NUCLEOTIDE SEQUENCE [LARGE SCALE GENOMIC DNA]</scope>
    <source>
        <strain evidence="16 17">NCTC13102</strain>
    </source>
</reference>
<dbReference type="Gene3D" id="3.30.70.260">
    <property type="match status" value="1"/>
</dbReference>
<dbReference type="Pfam" id="PF00742">
    <property type="entry name" value="Homoserine_dh"/>
    <property type="match status" value="1"/>
</dbReference>
<keyword evidence="10 13" id="KW-0486">Methionine biosynthesis</keyword>
<comment type="pathway">
    <text evidence="1 13">Amino-acid biosynthesis; L-threonine biosynthesis; L-threonine from L-aspartate: step 3/5.</text>
</comment>
<dbReference type="EC" id="1.1.1.3" evidence="4 13"/>
<dbReference type="GO" id="GO:0009086">
    <property type="term" value="P:methionine biosynthetic process"/>
    <property type="evidence" value="ECO:0007669"/>
    <property type="project" value="UniProtKB-KW"/>
</dbReference>
<dbReference type="PANTHER" id="PTHR43331">
    <property type="entry name" value="HOMOSERINE DEHYDROGENASE"/>
    <property type="match status" value="1"/>
</dbReference>
<comment type="catalytic activity">
    <reaction evidence="13">
        <text>L-homoserine + NADP(+) = L-aspartate 4-semialdehyde + NADPH + H(+)</text>
        <dbReference type="Rhea" id="RHEA:15761"/>
        <dbReference type="ChEBI" id="CHEBI:15378"/>
        <dbReference type="ChEBI" id="CHEBI:57476"/>
        <dbReference type="ChEBI" id="CHEBI:57783"/>
        <dbReference type="ChEBI" id="CHEBI:58349"/>
        <dbReference type="ChEBI" id="CHEBI:537519"/>
        <dbReference type="EC" id="1.1.1.3"/>
    </reaction>
</comment>
<evidence type="ECO:0000256" key="9">
    <source>
        <dbReference type="ARBA" id="ARBA00023002"/>
    </source>
</evidence>
<dbReference type="AlphaFoldDB" id="A0A2X3BCR7"/>
<dbReference type="GO" id="GO:0009088">
    <property type="term" value="P:threonine biosynthetic process"/>
    <property type="evidence" value="ECO:0007669"/>
    <property type="project" value="UniProtKB-UniPathway"/>
</dbReference>
<keyword evidence="8 12" id="KW-0521">NADP</keyword>
<dbReference type="InterPro" id="IPR016204">
    <property type="entry name" value="HDH"/>
</dbReference>
<feature type="binding site" evidence="12">
    <location>
        <position position="103"/>
    </location>
    <ligand>
        <name>NADPH</name>
        <dbReference type="ChEBI" id="CHEBI:57783"/>
    </ligand>
</feature>
<dbReference type="PROSITE" id="PS51671">
    <property type="entry name" value="ACT"/>
    <property type="match status" value="1"/>
</dbReference>
<dbReference type="UniPathway" id="UPA00050">
    <property type="reaction ID" value="UER00063"/>
</dbReference>
<keyword evidence="6 13" id="KW-0028">Amino-acid biosynthesis</keyword>
<feature type="active site" description="Proton donor" evidence="11">
    <location>
        <position position="200"/>
    </location>
</feature>
<evidence type="ECO:0000256" key="3">
    <source>
        <dbReference type="ARBA" id="ARBA00006753"/>
    </source>
</evidence>
<sequence length="433" mass="46949">MHKQLKVAIIGVGVVGSSVANILERNKDIITARTGVEIVVKKGVVKDLSKKRNVNIALTDNVDEVLYDNEIDVIVELMGGIDQAYKIAQIALSQSKAFVTANKAMLAYHRYELEQIAKTPIGFEASVCGGIPIIKALKDGLSANHIEAIYGILNGTSNYILSKMTKEGWSFQQSLESAQNLGYAEANPSLDINGKDAAHKLLILASLAYGIDSRPEEILVEGITDIAIEDMEFAKEFGYVIKLLGIAKKINNSIELRIHPTMIAQDRLIAKVDDVMNAISVMGDCVGESVYYGAGAGGDATASSVISDLIEIARGKSSQMLGFKTSQSFGLIPQEQIISRYYIRILADDKPGVLEKIAAILSHNEISISTFLQKPNNQNLNQNPKQNLNNQGGSAKILLATHTTTEYAIQNALKALESLEVVRAKPVIIRIEA</sequence>
<organism evidence="16 17">
    <name type="scientific">Helicobacter fennelliae</name>
    <dbReference type="NCBI Taxonomy" id="215"/>
    <lineage>
        <taxon>Bacteria</taxon>
        <taxon>Pseudomonadati</taxon>
        <taxon>Campylobacterota</taxon>
        <taxon>Epsilonproteobacteria</taxon>
        <taxon>Campylobacterales</taxon>
        <taxon>Helicobacteraceae</taxon>
        <taxon>Helicobacter</taxon>
    </lineage>
</organism>
<dbReference type="Proteomes" id="UP000250166">
    <property type="component" value="Unassembled WGS sequence"/>
</dbReference>
<dbReference type="FunFam" id="3.30.360.10:FF:000005">
    <property type="entry name" value="Homoserine dehydrogenase"/>
    <property type="match status" value="1"/>
</dbReference>
<evidence type="ECO:0000256" key="10">
    <source>
        <dbReference type="ARBA" id="ARBA00023167"/>
    </source>
</evidence>
<keyword evidence="9 13" id="KW-0560">Oxidoreductase</keyword>
<dbReference type="GO" id="GO:0004412">
    <property type="term" value="F:homoserine dehydrogenase activity"/>
    <property type="evidence" value="ECO:0007669"/>
    <property type="project" value="UniProtKB-EC"/>
</dbReference>
<keyword evidence="7 13" id="KW-0791">Threonine biosynthesis</keyword>
<dbReference type="CDD" id="cd04881">
    <property type="entry name" value="ACT_HSDH-Hom"/>
    <property type="match status" value="1"/>
</dbReference>
<evidence type="ECO:0000313" key="17">
    <source>
        <dbReference type="Proteomes" id="UP000250166"/>
    </source>
</evidence>
<dbReference type="PROSITE" id="PS01042">
    <property type="entry name" value="HOMOSER_DHGENASE"/>
    <property type="match status" value="1"/>
</dbReference>
<evidence type="ECO:0000256" key="1">
    <source>
        <dbReference type="ARBA" id="ARBA00005056"/>
    </source>
</evidence>
<dbReference type="Pfam" id="PF03447">
    <property type="entry name" value="NAD_binding_3"/>
    <property type="match status" value="1"/>
</dbReference>
<evidence type="ECO:0000256" key="12">
    <source>
        <dbReference type="PIRSR" id="PIRSR000098-2"/>
    </source>
</evidence>
<dbReference type="SUPFAM" id="SSF55347">
    <property type="entry name" value="Glyceraldehyde-3-phosphate dehydrogenase-like, C-terminal domain"/>
    <property type="match status" value="1"/>
</dbReference>
<protein>
    <recommendedName>
        <fullName evidence="5 13">Homoserine dehydrogenase</fullName>
        <ecNumber evidence="4 13">1.1.1.3</ecNumber>
    </recommendedName>
</protein>
<feature type="domain" description="ACT" evidence="15">
    <location>
        <begin position="342"/>
        <end position="430"/>
    </location>
</feature>
<dbReference type="EMBL" id="UAWL01000006">
    <property type="protein sequence ID" value="SQB98651.1"/>
    <property type="molecule type" value="Genomic_DNA"/>
</dbReference>
<dbReference type="Gene3D" id="3.40.50.720">
    <property type="entry name" value="NAD(P)-binding Rossmann-like Domain"/>
    <property type="match status" value="1"/>
</dbReference>
<evidence type="ECO:0000256" key="7">
    <source>
        <dbReference type="ARBA" id="ARBA00022697"/>
    </source>
</evidence>
<comment type="similarity">
    <text evidence="3 14">Belongs to the homoserine dehydrogenase family.</text>
</comment>
<dbReference type="NCBIfam" id="NF004976">
    <property type="entry name" value="PRK06349.1"/>
    <property type="match status" value="1"/>
</dbReference>
<evidence type="ECO:0000256" key="14">
    <source>
        <dbReference type="RuleBase" id="RU004171"/>
    </source>
</evidence>
<evidence type="ECO:0000256" key="2">
    <source>
        <dbReference type="ARBA" id="ARBA00005062"/>
    </source>
</evidence>
<dbReference type="PANTHER" id="PTHR43331:SF1">
    <property type="entry name" value="HOMOSERINE DEHYDROGENASE"/>
    <property type="match status" value="1"/>
</dbReference>
<dbReference type="Gene3D" id="3.30.360.10">
    <property type="entry name" value="Dihydrodipicolinate Reductase, domain 2"/>
    <property type="match status" value="1"/>
</dbReference>
<dbReference type="GO" id="GO:0050661">
    <property type="term" value="F:NADP binding"/>
    <property type="evidence" value="ECO:0007669"/>
    <property type="project" value="InterPro"/>
</dbReference>
<name>A0A2X3BCR7_9HELI</name>
<gene>
    <name evidence="16" type="primary">hom</name>
    <name evidence="16" type="ORF">NCTC13102_01116</name>
</gene>
<dbReference type="SUPFAM" id="SSF51735">
    <property type="entry name" value="NAD(P)-binding Rossmann-fold domains"/>
    <property type="match status" value="1"/>
</dbReference>
<evidence type="ECO:0000259" key="15">
    <source>
        <dbReference type="PROSITE" id="PS51671"/>
    </source>
</evidence>
<accession>A0A2X3BCR7</accession>
<dbReference type="InterPro" id="IPR045865">
    <property type="entry name" value="ACT-like_dom_sf"/>
</dbReference>
<dbReference type="InterPro" id="IPR002912">
    <property type="entry name" value="ACT_dom"/>
</dbReference>
<evidence type="ECO:0000256" key="6">
    <source>
        <dbReference type="ARBA" id="ARBA00022605"/>
    </source>
</evidence>
<evidence type="ECO:0000256" key="8">
    <source>
        <dbReference type="ARBA" id="ARBA00022857"/>
    </source>
</evidence>
<dbReference type="InterPro" id="IPR019811">
    <property type="entry name" value="HDH_CS"/>
</dbReference>
<feature type="binding site" evidence="12">
    <location>
        <position position="185"/>
    </location>
    <ligand>
        <name>L-homoserine</name>
        <dbReference type="ChEBI" id="CHEBI:57476"/>
    </ligand>
</feature>
<feature type="binding site" evidence="12">
    <location>
        <begin position="10"/>
        <end position="17"/>
    </location>
    <ligand>
        <name>NADP(+)</name>
        <dbReference type="ChEBI" id="CHEBI:58349"/>
    </ligand>
</feature>
<dbReference type="PIRSF" id="PIRSF000098">
    <property type="entry name" value="Homoser_dehydrog"/>
    <property type="match status" value="1"/>
</dbReference>
<dbReference type="InterPro" id="IPR036291">
    <property type="entry name" value="NAD(P)-bd_dom_sf"/>
</dbReference>
<dbReference type="RefSeq" id="WP_023949408.1">
    <property type="nucleotide sequence ID" value="NZ_JAERIV010000004.1"/>
</dbReference>
<proteinExistence type="inferred from homology"/>
<evidence type="ECO:0000256" key="4">
    <source>
        <dbReference type="ARBA" id="ARBA00013213"/>
    </source>
</evidence>
<evidence type="ECO:0000256" key="11">
    <source>
        <dbReference type="PIRSR" id="PIRSR000098-1"/>
    </source>
</evidence>
<dbReference type="InterPro" id="IPR005106">
    <property type="entry name" value="Asp/hSer_DH_NAD-bd"/>
</dbReference>
<dbReference type="SUPFAM" id="SSF55021">
    <property type="entry name" value="ACT-like"/>
    <property type="match status" value="1"/>
</dbReference>
<evidence type="ECO:0000313" key="16">
    <source>
        <dbReference type="EMBL" id="SQB98651.1"/>
    </source>
</evidence>
<dbReference type="UniPathway" id="UPA00051">
    <property type="reaction ID" value="UER00465"/>
</dbReference>
<evidence type="ECO:0000256" key="5">
    <source>
        <dbReference type="ARBA" id="ARBA00013376"/>
    </source>
</evidence>